<organism evidence="1 2">
    <name type="scientific">Massariosphaeria phaeospora</name>
    <dbReference type="NCBI Taxonomy" id="100035"/>
    <lineage>
        <taxon>Eukaryota</taxon>
        <taxon>Fungi</taxon>
        <taxon>Dikarya</taxon>
        <taxon>Ascomycota</taxon>
        <taxon>Pezizomycotina</taxon>
        <taxon>Dothideomycetes</taxon>
        <taxon>Pleosporomycetidae</taxon>
        <taxon>Pleosporales</taxon>
        <taxon>Pleosporales incertae sedis</taxon>
        <taxon>Massariosphaeria</taxon>
    </lineage>
</organism>
<dbReference type="Proteomes" id="UP000481861">
    <property type="component" value="Unassembled WGS sequence"/>
</dbReference>
<dbReference type="Gene3D" id="1.25.40.20">
    <property type="entry name" value="Ankyrin repeat-containing domain"/>
    <property type="match status" value="1"/>
</dbReference>
<protein>
    <recommendedName>
        <fullName evidence="3">Ankyrin repeat-containing domain protein</fullName>
    </recommendedName>
</protein>
<dbReference type="AlphaFoldDB" id="A0A7C8M8T8"/>
<dbReference type="InterPro" id="IPR036770">
    <property type="entry name" value="Ankyrin_rpt-contain_sf"/>
</dbReference>
<evidence type="ECO:0008006" key="3">
    <source>
        <dbReference type="Google" id="ProtNLM"/>
    </source>
</evidence>
<name>A0A7C8M8T8_9PLEO</name>
<proteinExistence type="predicted"/>
<evidence type="ECO:0000313" key="2">
    <source>
        <dbReference type="Proteomes" id="UP000481861"/>
    </source>
</evidence>
<keyword evidence="2" id="KW-1185">Reference proteome</keyword>
<dbReference type="EMBL" id="JAADJZ010000017">
    <property type="protein sequence ID" value="KAF2869063.1"/>
    <property type="molecule type" value="Genomic_DNA"/>
</dbReference>
<gene>
    <name evidence="1" type="ORF">BDV95DRAFT_596732</name>
</gene>
<sequence>MASKRLPIRYPDWHEAVGIAASNGHVSIVVLILGPKFDMAIFEGSVYAAMKKAACAGQWKTVRVLLEEYPDHERRVLCSLAAEQGLGEILKNTIDWSIQHDLKCDYDCALVGAVAKGHLRVCQLLLECVTTRDLKAMSRIGRSSSEQRGTTAWIRSNSFSIEASRTPAMIWVMLYS</sequence>
<accession>A0A7C8M8T8</accession>
<reference evidence="1 2" key="1">
    <citation type="submission" date="2020-01" db="EMBL/GenBank/DDBJ databases">
        <authorList>
            <consortium name="DOE Joint Genome Institute"/>
            <person name="Haridas S."/>
            <person name="Albert R."/>
            <person name="Binder M."/>
            <person name="Bloem J."/>
            <person name="Labutti K."/>
            <person name="Salamov A."/>
            <person name="Andreopoulos B."/>
            <person name="Baker S.E."/>
            <person name="Barry K."/>
            <person name="Bills G."/>
            <person name="Bluhm B.H."/>
            <person name="Cannon C."/>
            <person name="Castanera R."/>
            <person name="Culley D.E."/>
            <person name="Daum C."/>
            <person name="Ezra D."/>
            <person name="Gonzalez J.B."/>
            <person name="Henrissat B."/>
            <person name="Kuo A."/>
            <person name="Liang C."/>
            <person name="Lipzen A."/>
            <person name="Lutzoni F."/>
            <person name="Magnuson J."/>
            <person name="Mondo S."/>
            <person name="Nolan M."/>
            <person name="Ohm R."/>
            <person name="Pangilinan J."/>
            <person name="Park H.-J.H."/>
            <person name="Ramirez L."/>
            <person name="Alfaro M."/>
            <person name="Sun H."/>
            <person name="Tritt A."/>
            <person name="Yoshinaga Y."/>
            <person name="Zwiers L.-H.L."/>
            <person name="Turgeon B.G."/>
            <person name="Goodwin S.B."/>
            <person name="Spatafora J.W."/>
            <person name="Crous P.W."/>
            <person name="Grigoriev I.V."/>
        </authorList>
    </citation>
    <scope>NUCLEOTIDE SEQUENCE [LARGE SCALE GENOMIC DNA]</scope>
    <source>
        <strain evidence="1 2">CBS 611.86</strain>
    </source>
</reference>
<evidence type="ECO:0000313" key="1">
    <source>
        <dbReference type="EMBL" id="KAF2869063.1"/>
    </source>
</evidence>
<comment type="caution">
    <text evidence="1">The sequence shown here is derived from an EMBL/GenBank/DDBJ whole genome shotgun (WGS) entry which is preliminary data.</text>
</comment>
<dbReference type="SUPFAM" id="SSF48403">
    <property type="entry name" value="Ankyrin repeat"/>
    <property type="match status" value="1"/>
</dbReference>